<comment type="similarity">
    <text evidence="1">Belongs to the short-chain dehydrogenases/reductases (SDR) family.</text>
</comment>
<evidence type="ECO:0000313" key="4">
    <source>
        <dbReference type="Proteomes" id="UP001157109"/>
    </source>
</evidence>
<evidence type="ECO:0000256" key="1">
    <source>
        <dbReference type="ARBA" id="ARBA00006484"/>
    </source>
</evidence>
<comment type="caution">
    <text evidence="3">The sequence shown here is derived from an EMBL/GenBank/DDBJ whole genome shotgun (WGS) entry which is preliminary data.</text>
</comment>
<proteinExistence type="inferred from homology"/>
<dbReference type="InterPro" id="IPR002347">
    <property type="entry name" value="SDR_fam"/>
</dbReference>
<dbReference type="PANTHER" id="PTHR24322">
    <property type="entry name" value="PKSB"/>
    <property type="match status" value="1"/>
</dbReference>
<dbReference type="SUPFAM" id="SSF51735">
    <property type="entry name" value="NAD(P)-binding Rossmann-fold domains"/>
    <property type="match status" value="1"/>
</dbReference>
<dbReference type="Pfam" id="PF00106">
    <property type="entry name" value="adh_short"/>
    <property type="match status" value="1"/>
</dbReference>
<dbReference type="PANTHER" id="PTHR24322:SF736">
    <property type="entry name" value="RETINOL DEHYDROGENASE 10"/>
    <property type="match status" value="1"/>
</dbReference>
<dbReference type="Gene3D" id="3.40.50.720">
    <property type="entry name" value="NAD(P)-binding Rossmann-like Domain"/>
    <property type="match status" value="1"/>
</dbReference>
<gene>
    <name evidence="3" type="ORF">GCM10025862_36890</name>
</gene>
<evidence type="ECO:0000256" key="2">
    <source>
        <dbReference type="ARBA" id="ARBA00023002"/>
    </source>
</evidence>
<dbReference type="InterPro" id="IPR036291">
    <property type="entry name" value="NAD(P)-bd_dom_sf"/>
</dbReference>
<protein>
    <submittedName>
        <fullName evidence="3">Acetoin dehydrogenase</fullName>
    </submittedName>
</protein>
<sequence length="231" mass="24685">MTTRQPIVAAITGAGSGIGRAVALELAGKGVRLALSDVDEASLDTTRVRAEARGAETRTRVVDVADRASVAAWAQDTVGHFGVVNQLYNIAGVAGGGRRLVDVTYEDIERVLDINLWGVIHGTKEFLPHLIASCKGTLVNVSSLNGFLAQPSLAPYCASKFAVRTRFYNEKLFRTTAEQAARTIVDGVAAGQARILVGSDAKQVDAIVRLAPARAIRRAVSFERLMTQRRG</sequence>
<keyword evidence="4" id="KW-1185">Reference proteome</keyword>
<dbReference type="RefSeq" id="WP_241443560.1">
    <property type="nucleotide sequence ID" value="NZ_BSUJ01000001.1"/>
</dbReference>
<dbReference type="CDD" id="cd05233">
    <property type="entry name" value="SDR_c"/>
    <property type="match status" value="1"/>
</dbReference>
<keyword evidence="2" id="KW-0560">Oxidoreductase</keyword>
<name>A0ABQ6HVE8_9MICO</name>
<dbReference type="EMBL" id="BSUJ01000001">
    <property type="protein sequence ID" value="GMA21668.1"/>
    <property type="molecule type" value="Genomic_DNA"/>
</dbReference>
<dbReference type="Proteomes" id="UP001157109">
    <property type="component" value="Unassembled WGS sequence"/>
</dbReference>
<evidence type="ECO:0000313" key="3">
    <source>
        <dbReference type="EMBL" id="GMA21668.1"/>
    </source>
</evidence>
<dbReference type="PRINTS" id="PR00081">
    <property type="entry name" value="GDHRDH"/>
</dbReference>
<accession>A0ABQ6HVE8</accession>
<reference evidence="4" key="1">
    <citation type="journal article" date="2019" name="Int. J. Syst. Evol. Microbiol.">
        <title>The Global Catalogue of Microorganisms (GCM) 10K type strain sequencing project: providing services to taxonomists for standard genome sequencing and annotation.</title>
        <authorList>
            <consortium name="The Broad Institute Genomics Platform"/>
            <consortium name="The Broad Institute Genome Sequencing Center for Infectious Disease"/>
            <person name="Wu L."/>
            <person name="Ma J."/>
        </authorList>
    </citation>
    <scope>NUCLEOTIDE SEQUENCE [LARGE SCALE GENOMIC DNA]</scope>
    <source>
        <strain evidence="4">NBRC 105830</strain>
    </source>
</reference>
<organism evidence="3 4">
    <name type="scientific">Arsenicicoccus piscis</name>
    <dbReference type="NCBI Taxonomy" id="673954"/>
    <lineage>
        <taxon>Bacteria</taxon>
        <taxon>Bacillati</taxon>
        <taxon>Actinomycetota</taxon>
        <taxon>Actinomycetes</taxon>
        <taxon>Micrococcales</taxon>
        <taxon>Intrasporangiaceae</taxon>
        <taxon>Arsenicicoccus</taxon>
    </lineage>
</organism>